<reference evidence="1 2" key="1">
    <citation type="submission" date="2015-06" db="EMBL/GenBank/DDBJ databases">
        <title>Draft genome of the ant-associated black yeast Phialophora attae CBS 131958.</title>
        <authorList>
            <person name="Moreno L.F."/>
            <person name="Stielow B.J."/>
            <person name="de Hoog S."/>
            <person name="Vicente V.A."/>
            <person name="Weiss V.A."/>
            <person name="de Vries M."/>
            <person name="Cruz L.M."/>
            <person name="Souza E.M."/>
        </authorList>
    </citation>
    <scope>NUCLEOTIDE SEQUENCE [LARGE SCALE GENOMIC DNA]</scope>
    <source>
        <strain evidence="1 2">CBS 131958</strain>
    </source>
</reference>
<proteinExistence type="predicted"/>
<gene>
    <name evidence="1" type="ORF">AB675_8584</name>
</gene>
<dbReference type="EMBL" id="LFJN01000003">
    <property type="protein sequence ID" value="KPI44641.1"/>
    <property type="molecule type" value="Genomic_DNA"/>
</dbReference>
<name>A0A0N0NR36_9EURO</name>
<organism evidence="1 2">
    <name type="scientific">Cyphellophora attinorum</name>
    <dbReference type="NCBI Taxonomy" id="1664694"/>
    <lineage>
        <taxon>Eukaryota</taxon>
        <taxon>Fungi</taxon>
        <taxon>Dikarya</taxon>
        <taxon>Ascomycota</taxon>
        <taxon>Pezizomycotina</taxon>
        <taxon>Eurotiomycetes</taxon>
        <taxon>Chaetothyriomycetidae</taxon>
        <taxon>Chaetothyriales</taxon>
        <taxon>Cyphellophoraceae</taxon>
        <taxon>Cyphellophora</taxon>
    </lineage>
</organism>
<comment type="caution">
    <text evidence="1">The sequence shown here is derived from an EMBL/GenBank/DDBJ whole genome shotgun (WGS) entry which is preliminary data.</text>
</comment>
<sequence length="294" mass="33620">MAEFDDLPIEVQTMILKAALPDEIQLKLRHDIETHVYARKREDHYKSKPKTAFREVQALRQTPIVHGKKEMVSLGSKGRLNHIHTLVWTPHWVPRLAQINRSTAQQAQSLIVKAVAVVIDESLVWEHSPRMGGTRLGRLRRTDVFARKIPPVKLQLLPRWIRSNIKTLYMEDLAERSNLHPELLPFAFVDVSEFSRLTEIMLSPQIMQRMCMDEIRARLRPHPGTPRAYSVHANVFKTSDDNFGCAVPTTDWIKQDQGLVKALVARHVVDKVRGEGAAAAEVVERIYRDSNALA</sequence>
<protein>
    <submittedName>
        <fullName evidence="1">Uncharacterized protein</fullName>
    </submittedName>
</protein>
<dbReference type="RefSeq" id="XP_018004604.1">
    <property type="nucleotide sequence ID" value="XM_018149041.1"/>
</dbReference>
<dbReference type="AlphaFoldDB" id="A0A0N0NR36"/>
<evidence type="ECO:0000313" key="2">
    <source>
        <dbReference type="Proteomes" id="UP000038010"/>
    </source>
</evidence>
<evidence type="ECO:0000313" key="1">
    <source>
        <dbReference type="EMBL" id="KPI44641.1"/>
    </source>
</evidence>
<accession>A0A0N0NR36</accession>
<dbReference type="VEuPathDB" id="FungiDB:AB675_8584"/>
<dbReference type="GeneID" id="28740921"/>
<keyword evidence="2" id="KW-1185">Reference proteome</keyword>
<dbReference type="Proteomes" id="UP000038010">
    <property type="component" value="Unassembled WGS sequence"/>
</dbReference>